<dbReference type="Proteomes" id="UP000279760">
    <property type="component" value="Chromosome 1"/>
</dbReference>
<protein>
    <submittedName>
        <fullName evidence="9">Amino acid ABC transporter substrate-binding protein</fullName>
    </submittedName>
</protein>
<evidence type="ECO:0000313" key="10">
    <source>
        <dbReference type="EMBL" id="PRQ69350.1"/>
    </source>
</evidence>
<evidence type="ECO:0000259" key="6">
    <source>
        <dbReference type="SMART" id="SM00062"/>
    </source>
</evidence>
<dbReference type="SUPFAM" id="SSF53850">
    <property type="entry name" value="Periplasmic binding protein-like II"/>
    <property type="match status" value="1"/>
</dbReference>
<dbReference type="PANTHER" id="PTHR30085:SF6">
    <property type="entry name" value="ABC TRANSPORTER GLUTAMINE-BINDING PROTEIN GLNH"/>
    <property type="match status" value="1"/>
</dbReference>
<dbReference type="InterPro" id="IPR001320">
    <property type="entry name" value="Iontro_rcpt_C"/>
</dbReference>
<reference evidence="10 12" key="2">
    <citation type="submission" date="2017-09" db="EMBL/GenBank/DDBJ databases">
        <authorList>
            <person name="Girard L."/>
            <person name="Lami R."/>
            <person name="Suzuki M."/>
            <person name="Baudart J."/>
        </authorList>
    </citation>
    <scope>NUCLEOTIDE SEQUENCE [LARGE SCALE GENOMIC DNA]</scope>
    <source>
        <strain evidence="10 12">17LN0615E</strain>
    </source>
</reference>
<evidence type="ECO:0000313" key="11">
    <source>
        <dbReference type="Proteomes" id="UP000197092"/>
    </source>
</evidence>
<evidence type="ECO:0000313" key="9">
    <source>
        <dbReference type="EMBL" id="AYV22517.1"/>
    </source>
</evidence>
<dbReference type="RefSeq" id="WP_006071545.1">
    <property type="nucleotide sequence ID" value="NZ_CP018308.1"/>
</dbReference>
<dbReference type="GO" id="GO:0016020">
    <property type="term" value="C:membrane"/>
    <property type="evidence" value="ECO:0007669"/>
    <property type="project" value="InterPro"/>
</dbReference>
<dbReference type="GO" id="GO:0005576">
    <property type="term" value="C:extracellular region"/>
    <property type="evidence" value="ECO:0007669"/>
    <property type="project" value="TreeGrafter"/>
</dbReference>
<evidence type="ECO:0000256" key="3">
    <source>
        <dbReference type="ARBA" id="ARBA00022729"/>
    </source>
</evidence>
<evidence type="ECO:0000256" key="4">
    <source>
        <dbReference type="RuleBase" id="RU003744"/>
    </source>
</evidence>
<keyword evidence="3 5" id="KW-0732">Signal</keyword>
<dbReference type="EMBL" id="NWTN01000001">
    <property type="protein sequence ID" value="PRQ69350.1"/>
    <property type="molecule type" value="Genomic_DNA"/>
</dbReference>
<dbReference type="Proteomes" id="UP000197092">
    <property type="component" value="Chromosome 1"/>
</dbReference>
<dbReference type="PANTHER" id="PTHR30085">
    <property type="entry name" value="AMINO ACID ABC TRANSPORTER PERMEASE"/>
    <property type="match status" value="1"/>
</dbReference>
<feature type="chain" id="PRO_5044573338" evidence="5">
    <location>
        <begin position="25"/>
        <end position="264"/>
    </location>
</feature>
<dbReference type="SMART" id="SM00062">
    <property type="entry name" value="PBPb"/>
    <property type="match status" value="1"/>
</dbReference>
<sequence length="264" mass="28761">MKFKALVATILASALAISSTSAFAGKLEDIRERGYIKIGVSLGGEPIGFRDQKNNPAGYDVDLAKRLAEKLGVEARFTDVHGDARVSMLFSDQLDAVIGNMSATLERAKSVNFSIPYARAGLRIVHQKDQDINSLQDLAGKRVVVGRGSTGEAFLKREVPEAELVYTDNFAPDGVLLLRQGRVDAGIEDSSLIDYLATNNPNLVTLPGLHSNDPIAIGVRKGDAEYLRWMDMFVSDYINSGAYEASYHKWWGADANPPKLAGTW</sequence>
<dbReference type="InterPro" id="IPR018313">
    <property type="entry name" value="SBP_3_CS"/>
</dbReference>
<dbReference type="PROSITE" id="PS01039">
    <property type="entry name" value="SBP_BACTERIAL_3"/>
    <property type="match status" value="1"/>
</dbReference>
<evidence type="ECO:0000256" key="5">
    <source>
        <dbReference type="SAM" id="SignalP"/>
    </source>
</evidence>
<accession>A0A2C9PD29</accession>
<dbReference type="KEGG" id="vsh:BSZ05_12340"/>
<reference evidence="11" key="1">
    <citation type="submission" date="2016-12" db="EMBL/GenBank/DDBJ databases">
        <title>Comparative genomic analysis reveals the diversity, evolution, and environmental adaptation strategies of the genus Vibrio.</title>
        <authorList>
            <person name="Lin H."/>
            <person name="Wang X."/>
            <person name="Zhang X.-H."/>
        </authorList>
    </citation>
    <scope>NUCLEOTIDE SEQUENCE [LARGE SCALE GENOMIC DNA]</scope>
    <source>
        <strain evidence="11">QT6D1</strain>
    </source>
</reference>
<dbReference type="InterPro" id="IPR051455">
    <property type="entry name" value="Bact_solute-bind_prot3"/>
</dbReference>
<dbReference type="GO" id="GO:0006865">
    <property type="term" value="P:amino acid transport"/>
    <property type="evidence" value="ECO:0007669"/>
    <property type="project" value="TreeGrafter"/>
</dbReference>
<proteinExistence type="inferred from homology"/>
<dbReference type="Proteomes" id="UP000238163">
    <property type="component" value="Unassembled WGS sequence"/>
</dbReference>
<gene>
    <name evidence="8" type="ORF">BSZ05_12340</name>
    <name evidence="10" type="ORF">COR51_01795</name>
    <name evidence="9" type="ORF">ECB94_15270</name>
</gene>
<evidence type="ECO:0000259" key="7">
    <source>
        <dbReference type="SMART" id="SM00079"/>
    </source>
</evidence>
<name>A0A2C9PD29_9VIBR</name>
<dbReference type="AlphaFoldDB" id="A0A2C9PD29"/>
<dbReference type="Gene3D" id="3.40.190.10">
    <property type="entry name" value="Periplasmic binding protein-like II"/>
    <property type="match status" value="2"/>
</dbReference>
<evidence type="ECO:0000256" key="2">
    <source>
        <dbReference type="ARBA" id="ARBA00022448"/>
    </source>
</evidence>
<dbReference type="Pfam" id="PF00497">
    <property type="entry name" value="SBP_bac_3"/>
    <property type="match status" value="1"/>
</dbReference>
<dbReference type="GO" id="GO:0015276">
    <property type="term" value="F:ligand-gated monoatomic ion channel activity"/>
    <property type="evidence" value="ECO:0007669"/>
    <property type="project" value="InterPro"/>
</dbReference>
<evidence type="ECO:0000256" key="1">
    <source>
        <dbReference type="ARBA" id="ARBA00010333"/>
    </source>
</evidence>
<evidence type="ECO:0000313" key="13">
    <source>
        <dbReference type="Proteomes" id="UP000279760"/>
    </source>
</evidence>
<feature type="domain" description="Solute-binding protein family 3/N-terminal" evidence="6">
    <location>
        <begin position="35"/>
        <end position="254"/>
    </location>
</feature>
<dbReference type="GeneID" id="64085638"/>
<feature type="domain" description="Ionotropic glutamate receptor C-terminal" evidence="7">
    <location>
        <begin position="37"/>
        <end position="253"/>
    </location>
</feature>
<dbReference type="SMART" id="SM00079">
    <property type="entry name" value="PBPe"/>
    <property type="match status" value="1"/>
</dbReference>
<evidence type="ECO:0000313" key="8">
    <source>
        <dbReference type="EMBL" id="ASI90500.1"/>
    </source>
</evidence>
<reference evidence="10 12" key="4">
    <citation type="submission" date="2018-03" db="EMBL/GenBank/DDBJ databases">
        <title>Genetic Diversity and Phenotypic Plasticity of AHL Mediated Quorum Sensing in Environmental Strains of Vibrio mediterranei.</title>
        <authorList>
            <person name="Lantoine F."/>
            <person name="Vouve F."/>
        </authorList>
    </citation>
    <scope>NUCLEOTIDE SEQUENCE [LARGE SCALE GENOMIC DNA]</scope>
    <source>
        <strain evidence="10 12">17LN0615E</strain>
    </source>
</reference>
<accession>A0A2S9ZUB1</accession>
<reference evidence="8" key="3">
    <citation type="journal article" date="2018" name="BMC Genomics">
        <title>Comparative genomic analysis reveals the evolution and environmental adaptation strategies of vibrios.</title>
        <authorList>
            <person name="Lin H."/>
            <person name="Yu M."/>
            <person name="Wang X."/>
            <person name="Zhang X.H."/>
        </authorList>
    </citation>
    <scope>NUCLEOTIDE SEQUENCE</scope>
    <source>
        <strain evidence="8">QT6D1</strain>
    </source>
</reference>
<dbReference type="STRING" id="689.VME0621_02684"/>
<dbReference type="GO" id="GO:0030288">
    <property type="term" value="C:outer membrane-bounded periplasmic space"/>
    <property type="evidence" value="ECO:0007669"/>
    <property type="project" value="TreeGrafter"/>
</dbReference>
<dbReference type="EMBL" id="CP018308">
    <property type="protein sequence ID" value="ASI90500.1"/>
    <property type="molecule type" value="Genomic_DNA"/>
</dbReference>
<reference evidence="9 13" key="5">
    <citation type="submission" date="2018-11" db="EMBL/GenBank/DDBJ databases">
        <title>Complete Genome Sequence of Vbrio mediterranei 117-T6: a Potential Pathogen Bacteria Isolated from the Conchocelis of Pyropia.</title>
        <authorList>
            <person name="Liu Q."/>
        </authorList>
    </citation>
    <scope>NUCLEOTIDE SEQUENCE [LARGE SCALE GENOMIC DNA]</scope>
    <source>
        <strain evidence="9 13">117-T6</strain>
    </source>
</reference>
<evidence type="ECO:0000313" key="12">
    <source>
        <dbReference type="Proteomes" id="UP000238163"/>
    </source>
</evidence>
<keyword evidence="2" id="KW-0813">Transport</keyword>
<keyword evidence="12" id="KW-1185">Reference proteome</keyword>
<dbReference type="InterPro" id="IPR001638">
    <property type="entry name" value="Solute-binding_3/MltF_N"/>
</dbReference>
<feature type="signal peptide" evidence="5">
    <location>
        <begin position="1"/>
        <end position="24"/>
    </location>
</feature>
<dbReference type="EMBL" id="CP033577">
    <property type="protein sequence ID" value="AYV22517.1"/>
    <property type="molecule type" value="Genomic_DNA"/>
</dbReference>
<organism evidence="9 13">
    <name type="scientific">Vibrio mediterranei</name>
    <dbReference type="NCBI Taxonomy" id="689"/>
    <lineage>
        <taxon>Bacteria</taxon>
        <taxon>Pseudomonadati</taxon>
        <taxon>Pseudomonadota</taxon>
        <taxon>Gammaproteobacteria</taxon>
        <taxon>Vibrionales</taxon>
        <taxon>Vibrionaceae</taxon>
        <taxon>Vibrio</taxon>
    </lineage>
</organism>
<comment type="similarity">
    <text evidence="1 4">Belongs to the bacterial solute-binding protein 3 family.</text>
</comment>